<feature type="domain" description="Glycosyl transferase family 1" evidence="1">
    <location>
        <begin position="197"/>
        <end position="342"/>
    </location>
</feature>
<proteinExistence type="predicted"/>
<dbReference type="CDD" id="cd03801">
    <property type="entry name" value="GT4_PimA-like"/>
    <property type="match status" value="1"/>
</dbReference>
<dbReference type="Pfam" id="PF00534">
    <property type="entry name" value="Glycos_transf_1"/>
    <property type="match status" value="1"/>
</dbReference>
<organism evidence="2">
    <name type="scientific">Vibrio parahaemolyticus</name>
    <dbReference type="NCBI Taxonomy" id="670"/>
    <lineage>
        <taxon>Bacteria</taxon>
        <taxon>Pseudomonadati</taxon>
        <taxon>Pseudomonadota</taxon>
        <taxon>Gammaproteobacteria</taxon>
        <taxon>Vibrionales</taxon>
        <taxon>Vibrionaceae</taxon>
        <taxon>Vibrio</taxon>
    </lineage>
</organism>
<gene>
    <name evidence="2" type="primary">wbnD</name>
</gene>
<dbReference type="GO" id="GO:0016757">
    <property type="term" value="F:glycosyltransferase activity"/>
    <property type="evidence" value="ECO:0007669"/>
    <property type="project" value="InterPro"/>
</dbReference>
<evidence type="ECO:0000259" key="1">
    <source>
        <dbReference type="Pfam" id="PF00534"/>
    </source>
</evidence>
<dbReference type="InterPro" id="IPR001296">
    <property type="entry name" value="Glyco_trans_1"/>
</dbReference>
<reference evidence="2" key="1">
    <citation type="submission" date="2019-02" db="EMBL/GenBank/DDBJ databases">
        <authorList>
            <person name="Pang Y."/>
        </authorList>
    </citation>
    <scope>NUCLEOTIDE SEQUENCE</scope>
    <source>
        <strain evidence="2">G3567</strain>
    </source>
</reference>
<dbReference type="EMBL" id="MK503855">
    <property type="protein sequence ID" value="QFF90753.1"/>
    <property type="molecule type" value="Genomic_DNA"/>
</dbReference>
<dbReference type="GO" id="GO:1901135">
    <property type="term" value="P:carbohydrate derivative metabolic process"/>
    <property type="evidence" value="ECO:0007669"/>
    <property type="project" value="UniProtKB-ARBA"/>
</dbReference>
<dbReference type="PANTHER" id="PTHR12526:SF630">
    <property type="entry name" value="GLYCOSYLTRANSFERASE"/>
    <property type="match status" value="1"/>
</dbReference>
<dbReference type="AlphaFoldDB" id="A0A5P5X690"/>
<name>A0A5P5X690_VIBPH</name>
<dbReference type="SUPFAM" id="SSF53756">
    <property type="entry name" value="UDP-Glycosyltransferase/glycogen phosphorylase"/>
    <property type="match status" value="1"/>
</dbReference>
<keyword evidence="2" id="KW-0808">Transferase</keyword>
<protein>
    <submittedName>
        <fullName evidence="2">Glycosyl transferase</fullName>
    </submittedName>
</protein>
<sequence length="398" mass="45388">MKKIIFIESYYKGLYGAPKSMLELASGLNSKEYLDVSLITSKNGPLAQKSNDLGINSFVLPVPELLLKPRSKFKLYQKVVYPFLLIYLWIKQLFNINLIGKSDYICVNDIRSFLFYLPIIFILRDRVSWYVRINDRVKFISSIAAALSNKIILISSDCSDVLSENEKQRYKKKLTILNTGFNFKSLNYSAVEEIKGTIEKYNKVYITVGSICIRKNQLDIVRAFGKVYKDGDVLLMIGSPPTEIDIKYQDEVLNLINDSGLKDNVIIVPYTPFVNEYLSLSDVFLFASHKEGLPRVVIEALNAGCFVCSSLVDGINDVLVNESIGLITKTKANDDTFVDEFTSNILSIDDDVLSCRNQRTQYVKDKFDYDGFVNGFENIMKNMDDLSNESEKRIKEYN</sequence>
<dbReference type="PANTHER" id="PTHR12526">
    <property type="entry name" value="GLYCOSYLTRANSFERASE"/>
    <property type="match status" value="1"/>
</dbReference>
<dbReference type="Gene3D" id="3.40.50.2000">
    <property type="entry name" value="Glycogen Phosphorylase B"/>
    <property type="match status" value="2"/>
</dbReference>
<accession>A0A5P5X690</accession>
<evidence type="ECO:0000313" key="2">
    <source>
        <dbReference type="EMBL" id="QFF90753.1"/>
    </source>
</evidence>